<proteinExistence type="predicted"/>
<feature type="signal peptide" evidence="1">
    <location>
        <begin position="1"/>
        <end position="20"/>
    </location>
</feature>
<accession>A0A1Q3EUH9</accession>
<protein>
    <submittedName>
        <fullName evidence="2">Putative conserved secreted protein</fullName>
    </submittedName>
</protein>
<name>A0A1Q3EUH9_CULTA</name>
<keyword evidence="1" id="KW-0732">Signal</keyword>
<sequence>MSKFLLCFVLATLLLGAIRGDQDEDSKTYCPPIAKLKCKDSCLCTASPDSAGKCPTGFQFNSAWGECTVSMALP</sequence>
<organism evidence="2">
    <name type="scientific">Culex tarsalis</name>
    <name type="common">Encephalitis mosquito</name>
    <dbReference type="NCBI Taxonomy" id="7177"/>
    <lineage>
        <taxon>Eukaryota</taxon>
        <taxon>Metazoa</taxon>
        <taxon>Ecdysozoa</taxon>
        <taxon>Arthropoda</taxon>
        <taxon>Hexapoda</taxon>
        <taxon>Insecta</taxon>
        <taxon>Pterygota</taxon>
        <taxon>Neoptera</taxon>
        <taxon>Endopterygota</taxon>
        <taxon>Diptera</taxon>
        <taxon>Nematocera</taxon>
        <taxon>Culicoidea</taxon>
        <taxon>Culicidae</taxon>
        <taxon>Culicinae</taxon>
        <taxon>Culicini</taxon>
        <taxon>Culex</taxon>
        <taxon>Culex</taxon>
    </lineage>
</organism>
<feature type="chain" id="PRO_5012817744" evidence="1">
    <location>
        <begin position="21"/>
        <end position="74"/>
    </location>
</feature>
<evidence type="ECO:0000256" key="1">
    <source>
        <dbReference type="SAM" id="SignalP"/>
    </source>
</evidence>
<reference evidence="2" key="1">
    <citation type="submission" date="2017-01" db="EMBL/GenBank/DDBJ databases">
        <title>A deep insight into the sialotranscriptome of adult male and female Cluex tarsalis mosquitoes.</title>
        <authorList>
            <person name="Ribeiro J.M."/>
            <person name="Moreira F."/>
            <person name="Bernard K.A."/>
            <person name="Calvo E."/>
        </authorList>
    </citation>
    <scope>NUCLEOTIDE SEQUENCE</scope>
    <source>
        <strain evidence="2">Kern County</strain>
        <tissue evidence="2">Salivary glands</tissue>
    </source>
</reference>
<evidence type="ECO:0000313" key="2">
    <source>
        <dbReference type="EMBL" id="JAV18979.1"/>
    </source>
</evidence>
<dbReference type="AlphaFoldDB" id="A0A1Q3EUH9"/>
<dbReference type="EMBL" id="GFDL01016066">
    <property type="protein sequence ID" value="JAV18979.1"/>
    <property type="molecule type" value="Transcribed_RNA"/>
</dbReference>